<organism evidence="1 2">
    <name type="scientific">Haemonchus contortus</name>
    <name type="common">Barber pole worm</name>
    <dbReference type="NCBI Taxonomy" id="6289"/>
    <lineage>
        <taxon>Eukaryota</taxon>
        <taxon>Metazoa</taxon>
        <taxon>Ecdysozoa</taxon>
        <taxon>Nematoda</taxon>
        <taxon>Chromadorea</taxon>
        <taxon>Rhabditida</taxon>
        <taxon>Rhabditina</taxon>
        <taxon>Rhabditomorpha</taxon>
        <taxon>Strongyloidea</taxon>
        <taxon>Trichostrongylidae</taxon>
        <taxon>Haemonchus</taxon>
    </lineage>
</organism>
<accession>A0A7I4XU79</accession>
<keyword evidence="1" id="KW-1185">Reference proteome</keyword>
<evidence type="ECO:0000313" key="1">
    <source>
        <dbReference type="Proteomes" id="UP000025227"/>
    </source>
</evidence>
<sequence length="100" mass="11652">MVAKSHGRTSTKLVTTSLWNAPMLSNSIRIIVTVGVSLTDTETYWSQPRQCFYPPRRVCYRQTYPRLSRECGIGLHTDRSCTTRPNRFRPVQITRREYSL</sequence>
<reference evidence="2" key="1">
    <citation type="submission" date="2020-12" db="UniProtKB">
        <authorList>
            <consortium name="WormBaseParasite"/>
        </authorList>
    </citation>
    <scope>IDENTIFICATION</scope>
    <source>
        <strain evidence="2">MHco3</strain>
    </source>
</reference>
<protein>
    <submittedName>
        <fullName evidence="2">Secreted protein</fullName>
    </submittedName>
</protein>
<dbReference type="AlphaFoldDB" id="A0A7I4XU79"/>
<dbReference type="Proteomes" id="UP000025227">
    <property type="component" value="Unplaced"/>
</dbReference>
<name>A0A7I4XU79_HAECO</name>
<evidence type="ECO:0000313" key="2">
    <source>
        <dbReference type="WBParaSite" id="HCON_00004050-00001"/>
    </source>
</evidence>
<proteinExistence type="predicted"/>
<dbReference type="OrthoDB" id="10569142at2759"/>
<dbReference type="WBParaSite" id="HCON_00004050-00001">
    <property type="protein sequence ID" value="HCON_00004050-00001"/>
    <property type="gene ID" value="HCON_00004050"/>
</dbReference>